<keyword evidence="1" id="KW-0479">Metal-binding</keyword>
<dbReference type="InterPro" id="IPR008007">
    <property type="entry name" value="Peptidase_M42"/>
</dbReference>
<dbReference type="GO" id="GO:0016787">
    <property type="term" value="F:hydrolase activity"/>
    <property type="evidence" value="ECO:0007669"/>
    <property type="project" value="UniProtKB-KW"/>
</dbReference>
<dbReference type="PANTHER" id="PTHR32481">
    <property type="entry name" value="AMINOPEPTIDASE"/>
    <property type="match status" value="1"/>
</dbReference>
<dbReference type="Proteomes" id="UP000270834">
    <property type="component" value="Unassembled WGS sequence"/>
</dbReference>
<dbReference type="InterPro" id="IPR051464">
    <property type="entry name" value="Peptidase_M42_aminopept"/>
</dbReference>
<protein>
    <recommendedName>
        <fullName evidence="5">Peptidase M42</fullName>
    </recommendedName>
</protein>
<evidence type="ECO:0000256" key="2">
    <source>
        <dbReference type="ARBA" id="ARBA00022801"/>
    </source>
</evidence>
<dbReference type="AlphaFoldDB" id="A0A3M5E175"/>
<dbReference type="EMBL" id="RBSQ01000596">
    <property type="protein sequence ID" value="RMS55234.1"/>
    <property type="molecule type" value="Genomic_DNA"/>
</dbReference>
<proteinExistence type="predicted"/>
<reference evidence="3 4" key="1">
    <citation type="submission" date="2018-08" db="EMBL/GenBank/DDBJ databases">
        <title>Recombination of ecologically and evolutionarily significant loci maintains genetic cohesion in the Pseudomonas syringae species complex.</title>
        <authorList>
            <person name="Dillon M."/>
            <person name="Thakur S."/>
            <person name="Almeida R.N.D."/>
            <person name="Weir B.S."/>
            <person name="Guttman D.S."/>
        </authorList>
    </citation>
    <scope>NUCLEOTIDE SEQUENCE [LARGE SCALE GENOMIC DNA]</scope>
    <source>
        <strain evidence="3 4">ICMP 7846</strain>
    </source>
</reference>
<keyword evidence="2" id="KW-0378">Hydrolase</keyword>
<evidence type="ECO:0000313" key="3">
    <source>
        <dbReference type="EMBL" id="RMS55234.1"/>
    </source>
</evidence>
<organism evidence="3 4">
    <name type="scientific">Pseudomonas aeruginosa</name>
    <dbReference type="NCBI Taxonomy" id="287"/>
    <lineage>
        <taxon>Bacteria</taxon>
        <taxon>Pseudomonadati</taxon>
        <taxon>Pseudomonadota</taxon>
        <taxon>Gammaproteobacteria</taxon>
        <taxon>Pseudomonadales</taxon>
        <taxon>Pseudomonadaceae</taxon>
        <taxon>Pseudomonas</taxon>
    </lineage>
</organism>
<dbReference type="PANTHER" id="PTHR32481:SF7">
    <property type="entry name" value="AMINOPEPTIDASE YHFE-RELATED"/>
    <property type="match status" value="1"/>
</dbReference>
<comment type="caution">
    <text evidence="3">The sequence shown here is derived from an EMBL/GenBank/DDBJ whole genome shotgun (WGS) entry which is preliminary data.</text>
</comment>
<dbReference type="SUPFAM" id="SSF53187">
    <property type="entry name" value="Zn-dependent exopeptidases"/>
    <property type="match status" value="1"/>
</dbReference>
<dbReference type="Pfam" id="PF05343">
    <property type="entry name" value="Peptidase_M42"/>
    <property type="match status" value="1"/>
</dbReference>
<name>A0A3M5E175_PSEAI</name>
<dbReference type="Gene3D" id="3.40.630.10">
    <property type="entry name" value="Zn peptidases"/>
    <property type="match status" value="1"/>
</dbReference>
<evidence type="ECO:0000313" key="4">
    <source>
        <dbReference type="Proteomes" id="UP000270834"/>
    </source>
</evidence>
<dbReference type="GO" id="GO:0046872">
    <property type="term" value="F:metal ion binding"/>
    <property type="evidence" value="ECO:0007669"/>
    <property type="project" value="UniProtKB-KW"/>
</dbReference>
<sequence>MAEGQNSNEHSVSVAMQDSGGPYDFHLSRHLLRLGERHDIALRRDLFRYYHSDAQSAIAAGHDTRAALLAFGCDATHGYERTHIDSLAALSRLLTAYILSPPVFASDAKPRETSLERFNKQLEHPVHMESCTHVPPVDEVLDSSNNSDKD</sequence>
<evidence type="ECO:0008006" key="5">
    <source>
        <dbReference type="Google" id="ProtNLM"/>
    </source>
</evidence>
<evidence type="ECO:0000256" key="1">
    <source>
        <dbReference type="ARBA" id="ARBA00022723"/>
    </source>
</evidence>
<accession>A0A3M5E175</accession>
<gene>
    <name evidence="3" type="ORF">ALP65_03434</name>
</gene>